<feature type="signal peptide" evidence="2">
    <location>
        <begin position="1"/>
        <end position="36"/>
    </location>
</feature>
<dbReference type="STRING" id="307507.A0A2V0P8F6"/>
<keyword evidence="4" id="KW-1185">Reference proteome</keyword>
<organism evidence="3 4">
    <name type="scientific">Raphidocelis subcapitata</name>
    <dbReference type="NCBI Taxonomy" id="307507"/>
    <lineage>
        <taxon>Eukaryota</taxon>
        <taxon>Viridiplantae</taxon>
        <taxon>Chlorophyta</taxon>
        <taxon>core chlorophytes</taxon>
        <taxon>Chlorophyceae</taxon>
        <taxon>CS clade</taxon>
        <taxon>Sphaeropleales</taxon>
        <taxon>Selenastraceae</taxon>
        <taxon>Raphidocelis</taxon>
    </lineage>
</organism>
<feature type="chain" id="PRO_5016030855" evidence="2">
    <location>
        <begin position="37"/>
        <end position="979"/>
    </location>
</feature>
<dbReference type="Pfam" id="PF09773">
    <property type="entry name" value="Meckelin"/>
    <property type="match status" value="1"/>
</dbReference>
<feature type="transmembrane region" description="Helical" evidence="1">
    <location>
        <begin position="699"/>
        <end position="716"/>
    </location>
</feature>
<feature type="transmembrane region" description="Helical" evidence="1">
    <location>
        <begin position="944"/>
        <end position="962"/>
    </location>
</feature>
<evidence type="ECO:0000256" key="2">
    <source>
        <dbReference type="SAM" id="SignalP"/>
    </source>
</evidence>
<gene>
    <name evidence="3" type="ORF">Rsub_07937</name>
</gene>
<comment type="caution">
    <text evidence="3">The sequence shown here is derived from an EMBL/GenBank/DDBJ whole genome shotgun (WGS) entry which is preliminary data.</text>
</comment>
<feature type="transmembrane region" description="Helical" evidence="1">
    <location>
        <begin position="532"/>
        <end position="560"/>
    </location>
</feature>
<reference evidence="3 4" key="1">
    <citation type="journal article" date="2018" name="Sci. Rep.">
        <title>Raphidocelis subcapitata (=Pseudokirchneriella subcapitata) provides an insight into genome evolution and environmental adaptations in the Sphaeropleales.</title>
        <authorList>
            <person name="Suzuki S."/>
            <person name="Yamaguchi H."/>
            <person name="Nakajima N."/>
            <person name="Kawachi M."/>
        </authorList>
    </citation>
    <scope>NUCLEOTIDE SEQUENCE [LARGE SCALE GENOMIC DNA]</scope>
    <source>
        <strain evidence="3 4">NIES-35</strain>
    </source>
</reference>
<dbReference type="EMBL" id="BDRX01000061">
    <property type="protein sequence ID" value="GBF95222.1"/>
    <property type="molecule type" value="Genomic_DNA"/>
</dbReference>
<dbReference type="GO" id="GO:0036038">
    <property type="term" value="C:MKS complex"/>
    <property type="evidence" value="ECO:0007669"/>
    <property type="project" value="InterPro"/>
</dbReference>
<dbReference type="GO" id="GO:0060271">
    <property type="term" value="P:cilium assembly"/>
    <property type="evidence" value="ECO:0007669"/>
    <property type="project" value="InterPro"/>
</dbReference>
<protein>
    <submittedName>
        <fullName evidence="3">Meckelin</fullName>
    </submittedName>
</protein>
<feature type="transmembrane region" description="Helical" evidence="1">
    <location>
        <begin position="580"/>
        <end position="602"/>
    </location>
</feature>
<dbReference type="AlphaFoldDB" id="A0A2V0P8F6"/>
<keyword evidence="2" id="KW-0732">Signal</keyword>
<dbReference type="PANTHER" id="PTHR21274:SF0">
    <property type="entry name" value="MECKELIN"/>
    <property type="match status" value="1"/>
</dbReference>
<keyword evidence="1" id="KW-0812">Transmembrane</keyword>
<evidence type="ECO:0000313" key="3">
    <source>
        <dbReference type="EMBL" id="GBF95222.1"/>
    </source>
</evidence>
<name>A0A2V0P8F6_9CHLO</name>
<feature type="transmembrane region" description="Helical" evidence="1">
    <location>
        <begin position="658"/>
        <end position="679"/>
    </location>
</feature>
<sequence length="979" mass="103124">MAGARAAARRTCAAAQWWWRWCAVATAALCLRGAGAQQASPLSVAFQFPCQAATEYFDAAALVCKSCDQANGFFPAPDGLGCVLCDSSTGSDASFAGGFTLAASWQPAALSAAGRCGCAAPGGGLVVADMAAGGRRFRRCVMCPTGWTADAAAGVCAPASGAPRTPEADLVYTVAALNARGAGINLQTATQATIQAVLEPSGASPAYVVDSSAPLERLLGPAARECMDDASPRACNALANLCALQLYSPDAAACVMYDELVLLQQAGGAAARARRGSASSTPRPATGPLPWLLYAPGSDYTAAGDVGVTVSLATGSAPLRLVLARFDTDGTWLGLVDWSVQLQVCGAGVENAGAWTRFGTSYAVSCSVGVASLRAVADYGSPGPRLYDPYIVQDDGTLYPLPAGSHVRRFFLVDDTLSTPSGGAAPRAVVYPSSLELAFAIRADRRDHITPPLLTITYSALQADGGAASAAARAPASFSVSYSNAPQLARSFWYAWQTLLVVLLVVCGGPVWAWRVARYLRRRSAQPADAELLLFAGLAAVDAFSGALVAALVLVSLYWLALAKLQEEVHLLVPPDSGMYNFWVTLVLAVVGQAVGLLWVLYEQVNVDVFFLDWEKPRRVLAKGGAREDAAPVSAWRGLLVANEWNELQAARATSPPLTLLAVAALLDGAGFATAGYLAPDAAGYAARPGVASSMLLRFGATAGWFLVLGAAQWLWRAGVAGRVAGEPLGNFVDLLFLANTSAVVLDERTGGYYLHGRNHMHHADTTLSELNASLMREEEGLVSRRGLVTTYAGAGAAALNDNQTFTIVVTPELRRLYESTLLAQVEQAALDQRMSRGVVTSAVRGPLRPREGALAASREITAAFAAAIDEAERNHATQVIVPTYWQRALRMPPDAPAGRTLLAHDFGDSFSRVLFLGRELRLFVFEALLFCAIDSALRRAVVSALAVLGVWLVLRAARLHFGQSNLSRKTLVDKHFLI</sequence>
<evidence type="ECO:0000256" key="1">
    <source>
        <dbReference type="SAM" id="Phobius"/>
    </source>
</evidence>
<dbReference type="Proteomes" id="UP000247498">
    <property type="component" value="Unassembled WGS sequence"/>
</dbReference>
<dbReference type="OrthoDB" id="419138at2759"/>
<keyword evidence="1" id="KW-0472">Membrane</keyword>
<accession>A0A2V0P8F6</accession>
<evidence type="ECO:0000313" key="4">
    <source>
        <dbReference type="Proteomes" id="UP000247498"/>
    </source>
</evidence>
<keyword evidence="1" id="KW-1133">Transmembrane helix</keyword>
<dbReference type="PANTHER" id="PTHR21274">
    <property type="entry name" value="MECKELIN"/>
    <property type="match status" value="1"/>
</dbReference>
<feature type="transmembrane region" description="Helical" evidence="1">
    <location>
        <begin position="493"/>
        <end position="512"/>
    </location>
</feature>
<dbReference type="InParanoid" id="A0A2V0P8F6"/>
<proteinExistence type="predicted"/>
<dbReference type="InterPro" id="IPR019170">
    <property type="entry name" value="Meckelin"/>
</dbReference>